<name>A0A090RBN5_9GAMM</name>
<dbReference type="EMBL" id="BBMN01000005">
    <property type="protein sequence ID" value="GAL04967.1"/>
    <property type="molecule type" value="Genomic_DNA"/>
</dbReference>
<feature type="compositionally biased region" description="Gly residues" evidence="1">
    <location>
        <begin position="140"/>
        <end position="152"/>
    </location>
</feature>
<reference evidence="2 3" key="1">
    <citation type="journal article" date="2014" name="Genome Announc.">
        <title>Draft Genome Sequences of Two Vibrionaceae Species, Vibrio ponticus C121 and Photobacterium aphoticum C119, Isolated as Coral Reef Microbiota.</title>
        <authorList>
            <person name="Al-saari N."/>
            <person name="Meirelles P.M."/>
            <person name="Mino S."/>
            <person name="Suda W."/>
            <person name="Oshima K."/>
            <person name="Hattori M."/>
            <person name="Ohkuma M."/>
            <person name="Thompson F.L."/>
            <person name="Gomez-Gil B."/>
            <person name="Sawabe T."/>
            <person name="Sawabe T."/>
        </authorList>
    </citation>
    <scope>NUCLEOTIDE SEQUENCE [LARGE SCALE GENOMIC DNA]</scope>
    <source>
        <strain evidence="2 3">JCM 19237</strain>
    </source>
</reference>
<dbReference type="Proteomes" id="UP000029227">
    <property type="component" value="Unassembled WGS sequence"/>
</dbReference>
<dbReference type="AlphaFoldDB" id="A0A090RBN5"/>
<comment type="caution">
    <text evidence="2">The sequence shown here is derived from an EMBL/GenBank/DDBJ whole genome shotgun (WGS) entry which is preliminary data.</text>
</comment>
<evidence type="ECO:0000256" key="1">
    <source>
        <dbReference type="SAM" id="MobiDB-lite"/>
    </source>
</evidence>
<feature type="region of interest" description="Disordered" evidence="1">
    <location>
        <begin position="107"/>
        <end position="152"/>
    </location>
</feature>
<proteinExistence type="predicted"/>
<evidence type="ECO:0000313" key="2">
    <source>
        <dbReference type="EMBL" id="GAL04967.1"/>
    </source>
</evidence>
<dbReference type="InterPro" id="IPR046689">
    <property type="entry name" value="DUF6559"/>
</dbReference>
<sequence>MLRAYLKKRKLRRYAKLLSLELKQTVGYRKYYTQAQVDDALYKHHFVKKGAFSGSHDHCYAYAMYCSPQEFERIHAHGLCETCHYREMRMEIAETVFENNQDFTTSTLTSYASPSSSHSSSYSSSSSIGRGDSFLAGSDSDGGGSDGGGGGD</sequence>
<organism evidence="2 3">
    <name type="scientific">Photobacterium aphoticum</name>
    <dbReference type="NCBI Taxonomy" id="754436"/>
    <lineage>
        <taxon>Bacteria</taxon>
        <taxon>Pseudomonadati</taxon>
        <taxon>Pseudomonadota</taxon>
        <taxon>Gammaproteobacteria</taxon>
        <taxon>Vibrionales</taxon>
        <taxon>Vibrionaceae</taxon>
        <taxon>Photobacterium</taxon>
    </lineage>
</organism>
<gene>
    <name evidence="2" type="ORF">JCM19237_4333</name>
</gene>
<protein>
    <submittedName>
        <fullName evidence="2">Uncharacterized protein</fullName>
    </submittedName>
</protein>
<feature type="compositionally biased region" description="Low complexity" evidence="1">
    <location>
        <begin position="107"/>
        <end position="127"/>
    </location>
</feature>
<dbReference type="Pfam" id="PF20196">
    <property type="entry name" value="DUF6559"/>
    <property type="match status" value="1"/>
</dbReference>
<accession>A0A090RBN5</accession>
<evidence type="ECO:0000313" key="3">
    <source>
        <dbReference type="Proteomes" id="UP000029227"/>
    </source>
</evidence>